<dbReference type="PANTHER" id="PTHR42933:SF4">
    <property type="entry name" value="TYPE I RESTRICTION ENZYME ECOKI METHYLASE SUBUNIT"/>
    <property type="match status" value="1"/>
</dbReference>
<feature type="domain" description="N6 adenine-specific DNA methyltransferase N-terminal" evidence="9">
    <location>
        <begin position="4"/>
        <end position="76"/>
    </location>
</feature>
<keyword evidence="3 10" id="KW-0489">Methyltransferase</keyword>
<evidence type="ECO:0000259" key="9">
    <source>
        <dbReference type="Pfam" id="PF12161"/>
    </source>
</evidence>
<dbReference type="GO" id="GO:0008170">
    <property type="term" value="F:N-methyltransferase activity"/>
    <property type="evidence" value="ECO:0007669"/>
    <property type="project" value="InterPro"/>
</dbReference>
<dbReference type="PANTHER" id="PTHR42933">
    <property type="entry name" value="SLR6095 PROTEIN"/>
    <property type="match status" value="1"/>
</dbReference>
<comment type="similarity">
    <text evidence="1">Belongs to the N(4)/N(6)-methyltransferase family.</text>
</comment>
<accession>A0A479ZS90</accession>
<name>A0A479ZS90_9CYAN</name>
<dbReference type="GO" id="GO:0032259">
    <property type="term" value="P:methylation"/>
    <property type="evidence" value="ECO:0007669"/>
    <property type="project" value="UniProtKB-KW"/>
</dbReference>
<dbReference type="Gene3D" id="3.40.50.150">
    <property type="entry name" value="Vaccinia Virus protein VP39"/>
    <property type="match status" value="1"/>
</dbReference>
<comment type="catalytic activity">
    <reaction evidence="7">
        <text>a 2'-deoxyadenosine in DNA + S-adenosyl-L-methionine = an N(6)-methyl-2'-deoxyadenosine in DNA + S-adenosyl-L-homocysteine + H(+)</text>
        <dbReference type="Rhea" id="RHEA:15197"/>
        <dbReference type="Rhea" id="RHEA-COMP:12418"/>
        <dbReference type="Rhea" id="RHEA-COMP:12419"/>
        <dbReference type="ChEBI" id="CHEBI:15378"/>
        <dbReference type="ChEBI" id="CHEBI:57856"/>
        <dbReference type="ChEBI" id="CHEBI:59789"/>
        <dbReference type="ChEBI" id="CHEBI:90615"/>
        <dbReference type="ChEBI" id="CHEBI:90616"/>
        <dbReference type="EC" id="2.1.1.72"/>
    </reaction>
</comment>
<keyword evidence="5" id="KW-0949">S-adenosyl-L-methionine</keyword>
<evidence type="ECO:0000256" key="1">
    <source>
        <dbReference type="ARBA" id="ARBA00006594"/>
    </source>
</evidence>
<dbReference type="AlphaFoldDB" id="A0A479ZS90"/>
<reference evidence="11" key="1">
    <citation type="submission" date="2019-02" db="EMBL/GenBank/DDBJ databases">
        <title>Draft genome sequence of Sphaerospermopsis reniformis NIES-1949.</title>
        <authorList>
            <person name="Yamaguchi H."/>
            <person name="Suzuki S."/>
            <person name="Kawachi M."/>
        </authorList>
    </citation>
    <scope>NUCLEOTIDE SEQUENCE [LARGE SCALE GENOMIC DNA]</scope>
    <source>
        <strain evidence="11">NIES-1949</strain>
    </source>
</reference>
<evidence type="ECO:0000256" key="6">
    <source>
        <dbReference type="ARBA" id="ARBA00022747"/>
    </source>
</evidence>
<dbReference type="SUPFAM" id="SSF53335">
    <property type="entry name" value="S-adenosyl-L-methionine-dependent methyltransferases"/>
    <property type="match status" value="1"/>
</dbReference>
<dbReference type="GO" id="GO:0003677">
    <property type="term" value="F:DNA binding"/>
    <property type="evidence" value="ECO:0007669"/>
    <property type="project" value="InterPro"/>
</dbReference>
<gene>
    <name evidence="10" type="ORF">SR1949_04510</name>
</gene>
<dbReference type="InterPro" id="IPR051537">
    <property type="entry name" value="DNA_Adenine_Mtase"/>
</dbReference>
<dbReference type="GO" id="GO:0009007">
    <property type="term" value="F:site-specific DNA-methyltransferase (adenine-specific) activity"/>
    <property type="evidence" value="ECO:0007669"/>
    <property type="project" value="UniProtKB-EC"/>
</dbReference>
<dbReference type="Pfam" id="PF02384">
    <property type="entry name" value="N6_Mtase"/>
    <property type="match status" value="1"/>
</dbReference>
<evidence type="ECO:0000313" key="11">
    <source>
        <dbReference type="Proteomes" id="UP000300142"/>
    </source>
</evidence>
<evidence type="ECO:0000256" key="3">
    <source>
        <dbReference type="ARBA" id="ARBA00022603"/>
    </source>
</evidence>
<dbReference type="InterPro" id="IPR038333">
    <property type="entry name" value="T1MK-like_N_sf"/>
</dbReference>
<feature type="domain" description="DNA methylase adenine-specific" evidence="8">
    <location>
        <begin position="159"/>
        <end position="494"/>
    </location>
</feature>
<proteinExistence type="inferred from homology"/>
<keyword evidence="4 10" id="KW-0808">Transferase</keyword>
<dbReference type="Proteomes" id="UP000300142">
    <property type="component" value="Unassembled WGS sequence"/>
</dbReference>
<evidence type="ECO:0000256" key="2">
    <source>
        <dbReference type="ARBA" id="ARBA00011900"/>
    </source>
</evidence>
<protein>
    <recommendedName>
        <fullName evidence="2">site-specific DNA-methyltransferase (adenine-specific)</fullName>
        <ecNumber evidence="2">2.1.1.72</ecNumber>
    </recommendedName>
</protein>
<dbReference type="GO" id="GO:0009307">
    <property type="term" value="P:DNA restriction-modification system"/>
    <property type="evidence" value="ECO:0007669"/>
    <property type="project" value="UniProtKB-KW"/>
</dbReference>
<keyword evidence="11" id="KW-1185">Reference proteome</keyword>
<dbReference type="PRINTS" id="PR00507">
    <property type="entry name" value="N12N6MTFRASE"/>
</dbReference>
<dbReference type="Gene3D" id="1.20.1260.30">
    <property type="match status" value="1"/>
</dbReference>
<dbReference type="RefSeq" id="WP_137666225.1">
    <property type="nucleotide sequence ID" value="NZ_BJCE01000008.1"/>
</dbReference>
<evidence type="ECO:0000256" key="4">
    <source>
        <dbReference type="ARBA" id="ARBA00022679"/>
    </source>
</evidence>
<comment type="caution">
    <text evidence="10">The sequence shown here is derived from an EMBL/GenBank/DDBJ whole genome shotgun (WGS) entry which is preliminary data.</text>
</comment>
<dbReference type="PROSITE" id="PS00092">
    <property type="entry name" value="N6_MTASE"/>
    <property type="match status" value="1"/>
</dbReference>
<dbReference type="EC" id="2.1.1.72" evidence="2"/>
<dbReference type="Pfam" id="PF12161">
    <property type="entry name" value="HsdM_N"/>
    <property type="match status" value="1"/>
</dbReference>
<evidence type="ECO:0000256" key="5">
    <source>
        <dbReference type="ARBA" id="ARBA00022691"/>
    </source>
</evidence>
<evidence type="ECO:0000259" key="8">
    <source>
        <dbReference type="Pfam" id="PF02384"/>
    </source>
</evidence>
<evidence type="ECO:0000256" key="7">
    <source>
        <dbReference type="ARBA" id="ARBA00047942"/>
    </source>
</evidence>
<dbReference type="InterPro" id="IPR022749">
    <property type="entry name" value="D12N6_MeTrfase_N"/>
</dbReference>
<dbReference type="InterPro" id="IPR003356">
    <property type="entry name" value="DNA_methylase_A-5"/>
</dbReference>
<organism evidence="10 11">
    <name type="scientific">Sphaerospermopsis reniformis</name>
    <dbReference type="NCBI Taxonomy" id="531300"/>
    <lineage>
        <taxon>Bacteria</taxon>
        <taxon>Bacillati</taxon>
        <taxon>Cyanobacteriota</taxon>
        <taxon>Cyanophyceae</taxon>
        <taxon>Nostocales</taxon>
        <taxon>Aphanizomenonaceae</taxon>
        <taxon>Sphaerospermopsis</taxon>
    </lineage>
</organism>
<evidence type="ECO:0000313" key="10">
    <source>
        <dbReference type="EMBL" id="GCL35357.1"/>
    </source>
</evidence>
<dbReference type="InterPro" id="IPR002052">
    <property type="entry name" value="DNA_methylase_N6_adenine_CS"/>
</dbReference>
<dbReference type="EMBL" id="BJCE01000008">
    <property type="protein sequence ID" value="GCL35357.1"/>
    <property type="molecule type" value="Genomic_DNA"/>
</dbReference>
<sequence length="525" mass="59385">MFEQTFKNIDDVLWKEAGCTTELDYTEQTSWLLFLKYLDDLEQERFDKAKLSGESYAFIIDEKHRWSVWAAPKNTSTSLSKQGKLDHDHALTGDDLIDYVNDQLFPYLRSFKERSSGSDTIEYKIGEIFGEIKNKFQSGYSLRDALEFIDELRFRSQQEKHELSHLYEAKIKNMGNAGRNGGEYYTPRPLIRAIIQVIKPKIGEKIYDGACGSAGFLCESYDYLRQGFGFAQPRGNLTTKQLEILQKNTFTGKEKKSLAYVIGIMNMILHGIDAPNIIHTNTLTENLSDVQDKDRFDVILANPPFGGKERKEVQNNFNIKTGETAFLFLQHFIKMLKVGGRAAVVIKNTFLSNSDNASRALRQELLSSCNLHTILDCPGGTFIGAGVKTVVLFFEKVPFDSAQGTPLDAIQTTPIFNQGKSINEQMATKKIWYYQLDPGRSLGKTNPLNDDDLREFVELQATFAESEKSWLVDVADIDQESFDLSVKNPTKGEEVMLREPQDILDEITVLDLESADILADIGGML</sequence>
<keyword evidence="6" id="KW-0680">Restriction system</keyword>
<dbReference type="InterPro" id="IPR029063">
    <property type="entry name" value="SAM-dependent_MTases_sf"/>
</dbReference>